<dbReference type="EnsemblMetazoa" id="CapteT223377">
    <property type="protein sequence ID" value="CapteP223377"/>
    <property type="gene ID" value="CapteG223377"/>
</dbReference>
<dbReference type="AlphaFoldDB" id="R7VGD0"/>
<keyword evidence="3" id="KW-1185">Reference proteome</keyword>
<sequence>MEDTRIRPDQRLRSILIFNGPDAAGEENIFRTKSFFEGHGFGIKLLQQTDNVKDLQKAVCEEVRKYKDVFWVCCVVAPGANNVFLLNGKETADWRNTEKVSFDLVEKWFTDSRDSPESRVVMIFDMNASIPHFTSDGHGKAVTTDGNILRFVSYSKWADGKSPCMEQLCRDGTPSSMKEWLQTTKELMISANKTSNNLTQVPVISGRCEDPFDISALK</sequence>
<evidence type="ECO:0000313" key="2">
    <source>
        <dbReference type="EnsemblMetazoa" id="CapteP223377"/>
    </source>
</evidence>
<accession>R7VGD0</accession>
<reference evidence="3" key="1">
    <citation type="submission" date="2012-12" db="EMBL/GenBank/DDBJ databases">
        <authorList>
            <person name="Hellsten U."/>
            <person name="Grimwood J."/>
            <person name="Chapman J.A."/>
            <person name="Shapiro H."/>
            <person name="Aerts A."/>
            <person name="Otillar R.P."/>
            <person name="Terry A.Y."/>
            <person name="Boore J.L."/>
            <person name="Simakov O."/>
            <person name="Marletaz F."/>
            <person name="Cho S.-J."/>
            <person name="Edsinger-Gonzales E."/>
            <person name="Havlak P."/>
            <person name="Kuo D.-H."/>
            <person name="Larsson T."/>
            <person name="Lv J."/>
            <person name="Arendt D."/>
            <person name="Savage R."/>
            <person name="Osoegawa K."/>
            <person name="de Jong P."/>
            <person name="Lindberg D.R."/>
            <person name="Seaver E.C."/>
            <person name="Weisblat D.A."/>
            <person name="Putnam N.H."/>
            <person name="Grigoriev I.V."/>
            <person name="Rokhsar D.S."/>
        </authorList>
    </citation>
    <scope>NUCLEOTIDE SEQUENCE</scope>
    <source>
        <strain evidence="3">I ESC-2004</strain>
    </source>
</reference>
<protein>
    <recommendedName>
        <fullName evidence="4">Caspase family p20 domain-containing protein</fullName>
    </recommendedName>
</protein>
<dbReference type="Proteomes" id="UP000014760">
    <property type="component" value="Unassembled WGS sequence"/>
</dbReference>
<reference evidence="2" key="3">
    <citation type="submission" date="2015-06" db="UniProtKB">
        <authorList>
            <consortium name="EnsemblMetazoa"/>
        </authorList>
    </citation>
    <scope>IDENTIFICATION</scope>
</reference>
<reference evidence="1 3" key="2">
    <citation type="journal article" date="2013" name="Nature">
        <title>Insights into bilaterian evolution from three spiralian genomes.</title>
        <authorList>
            <person name="Simakov O."/>
            <person name="Marletaz F."/>
            <person name="Cho S.J."/>
            <person name="Edsinger-Gonzales E."/>
            <person name="Havlak P."/>
            <person name="Hellsten U."/>
            <person name="Kuo D.H."/>
            <person name="Larsson T."/>
            <person name="Lv J."/>
            <person name="Arendt D."/>
            <person name="Savage R."/>
            <person name="Osoegawa K."/>
            <person name="de Jong P."/>
            <person name="Grimwood J."/>
            <person name="Chapman J.A."/>
            <person name="Shapiro H."/>
            <person name="Aerts A."/>
            <person name="Otillar R.P."/>
            <person name="Terry A.Y."/>
            <person name="Boore J.L."/>
            <person name="Grigoriev I.V."/>
            <person name="Lindberg D.R."/>
            <person name="Seaver E.C."/>
            <person name="Weisblat D.A."/>
            <person name="Putnam N.H."/>
            <person name="Rokhsar D.S."/>
        </authorList>
    </citation>
    <scope>NUCLEOTIDE SEQUENCE</scope>
    <source>
        <strain evidence="1 3">I ESC-2004</strain>
    </source>
</reference>
<evidence type="ECO:0000313" key="1">
    <source>
        <dbReference type="EMBL" id="ELU15366.1"/>
    </source>
</evidence>
<organism evidence="1">
    <name type="scientific">Capitella teleta</name>
    <name type="common">Polychaete worm</name>
    <dbReference type="NCBI Taxonomy" id="283909"/>
    <lineage>
        <taxon>Eukaryota</taxon>
        <taxon>Metazoa</taxon>
        <taxon>Spiralia</taxon>
        <taxon>Lophotrochozoa</taxon>
        <taxon>Annelida</taxon>
        <taxon>Polychaeta</taxon>
        <taxon>Sedentaria</taxon>
        <taxon>Scolecida</taxon>
        <taxon>Capitellidae</taxon>
        <taxon>Capitella</taxon>
    </lineage>
</organism>
<evidence type="ECO:0000313" key="3">
    <source>
        <dbReference type="Proteomes" id="UP000014760"/>
    </source>
</evidence>
<evidence type="ECO:0008006" key="4">
    <source>
        <dbReference type="Google" id="ProtNLM"/>
    </source>
</evidence>
<dbReference type="EMBL" id="KB293809">
    <property type="protein sequence ID" value="ELU15366.1"/>
    <property type="molecule type" value="Genomic_DNA"/>
</dbReference>
<dbReference type="EMBL" id="AMQN01004551">
    <property type="status" value="NOT_ANNOTATED_CDS"/>
    <property type="molecule type" value="Genomic_DNA"/>
</dbReference>
<proteinExistence type="predicted"/>
<dbReference type="HOGENOM" id="CLU_1290049_0_0_1"/>
<gene>
    <name evidence="1" type="ORF">CAPTEDRAFT_223377</name>
</gene>
<name>R7VGD0_CAPTE</name>